<comment type="caution">
    <text evidence="16">The sequence shown here is derived from an EMBL/GenBank/DDBJ whole genome shotgun (WGS) entry which is preliminary data.</text>
</comment>
<dbReference type="InterPro" id="IPR050515">
    <property type="entry name" value="Beta-lactam/transpept"/>
</dbReference>
<evidence type="ECO:0000256" key="7">
    <source>
        <dbReference type="ARBA" id="ARBA00022801"/>
    </source>
</evidence>
<dbReference type="GO" id="GO:0008658">
    <property type="term" value="F:penicillin binding"/>
    <property type="evidence" value="ECO:0007669"/>
    <property type="project" value="InterPro"/>
</dbReference>
<dbReference type="GO" id="GO:0071972">
    <property type="term" value="F:peptidoglycan L,D-transpeptidase activity"/>
    <property type="evidence" value="ECO:0007669"/>
    <property type="project" value="TreeGrafter"/>
</dbReference>
<dbReference type="InterPro" id="IPR036138">
    <property type="entry name" value="PBP_dimer_sf"/>
</dbReference>
<evidence type="ECO:0000256" key="12">
    <source>
        <dbReference type="ARBA" id="ARBA00023316"/>
    </source>
</evidence>
<keyword evidence="10 13" id="KW-1133">Transmembrane helix</keyword>
<keyword evidence="5" id="KW-0645">Protease</keyword>
<dbReference type="AlphaFoldDB" id="T1C201"/>
<dbReference type="GO" id="GO:0008360">
    <property type="term" value="P:regulation of cell shape"/>
    <property type="evidence" value="ECO:0007669"/>
    <property type="project" value="UniProtKB-KW"/>
</dbReference>
<reference evidence="16" key="2">
    <citation type="journal article" date="2014" name="ISME J.">
        <title>Microbial stratification in low pH oxic and suboxic macroscopic growths along an acid mine drainage.</title>
        <authorList>
            <person name="Mendez-Garcia C."/>
            <person name="Mesa V."/>
            <person name="Sprenger R.R."/>
            <person name="Richter M."/>
            <person name="Diez M.S."/>
            <person name="Solano J."/>
            <person name="Bargiela R."/>
            <person name="Golyshina O.V."/>
            <person name="Manteca A."/>
            <person name="Ramos J.L."/>
            <person name="Gallego J.R."/>
            <person name="Llorente I."/>
            <person name="Martins Dos Santos V.A."/>
            <person name="Jensen O.N."/>
            <person name="Pelaez A.I."/>
            <person name="Sanchez J."/>
            <person name="Ferrer M."/>
        </authorList>
    </citation>
    <scope>NUCLEOTIDE SEQUENCE</scope>
</reference>
<accession>T1C201</accession>
<evidence type="ECO:0000256" key="5">
    <source>
        <dbReference type="ARBA" id="ARBA00022670"/>
    </source>
</evidence>
<gene>
    <name evidence="16" type="ORF">B1B_01969</name>
</gene>
<feature type="domain" description="Penicillin-binding protein dimerisation" evidence="15">
    <location>
        <begin position="63"/>
        <end position="234"/>
    </location>
</feature>
<feature type="domain" description="Penicillin-binding protein transpeptidase" evidence="14">
    <location>
        <begin position="267"/>
        <end position="607"/>
    </location>
</feature>
<keyword evidence="8" id="KW-0133">Cell shape</keyword>
<dbReference type="InterPro" id="IPR001460">
    <property type="entry name" value="PCN-bd_Tpept"/>
</dbReference>
<evidence type="ECO:0000256" key="4">
    <source>
        <dbReference type="ARBA" id="ARBA00022519"/>
    </source>
</evidence>
<evidence type="ECO:0000256" key="3">
    <source>
        <dbReference type="ARBA" id="ARBA00022475"/>
    </source>
</evidence>
<reference evidence="16" key="1">
    <citation type="submission" date="2013-08" db="EMBL/GenBank/DDBJ databases">
        <authorList>
            <person name="Mendez C."/>
            <person name="Richter M."/>
            <person name="Ferrer M."/>
            <person name="Sanchez J."/>
        </authorList>
    </citation>
    <scope>NUCLEOTIDE SEQUENCE</scope>
</reference>
<dbReference type="InterPro" id="IPR017790">
    <property type="entry name" value="Penicillin-binding_protein_2"/>
</dbReference>
<evidence type="ECO:0000259" key="14">
    <source>
        <dbReference type="Pfam" id="PF00905"/>
    </source>
</evidence>
<evidence type="ECO:0000256" key="9">
    <source>
        <dbReference type="ARBA" id="ARBA00022984"/>
    </source>
</evidence>
<dbReference type="GO" id="GO:0005886">
    <property type="term" value="C:plasma membrane"/>
    <property type="evidence" value="ECO:0007669"/>
    <property type="project" value="UniProtKB-SubCell"/>
</dbReference>
<dbReference type="GO" id="GO:0071555">
    <property type="term" value="P:cell wall organization"/>
    <property type="evidence" value="ECO:0007669"/>
    <property type="project" value="UniProtKB-KW"/>
</dbReference>
<dbReference type="SUPFAM" id="SSF56601">
    <property type="entry name" value="beta-lactamase/transpeptidase-like"/>
    <property type="match status" value="1"/>
</dbReference>
<evidence type="ECO:0000256" key="11">
    <source>
        <dbReference type="ARBA" id="ARBA00023136"/>
    </source>
</evidence>
<dbReference type="GO" id="GO:0009002">
    <property type="term" value="F:serine-type D-Ala-D-Ala carboxypeptidase activity"/>
    <property type="evidence" value="ECO:0007669"/>
    <property type="project" value="InterPro"/>
</dbReference>
<organism evidence="16">
    <name type="scientific">mine drainage metagenome</name>
    <dbReference type="NCBI Taxonomy" id="410659"/>
    <lineage>
        <taxon>unclassified sequences</taxon>
        <taxon>metagenomes</taxon>
        <taxon>ecological metagenomes</taxon>
    </lineage>
</organism>
<evidence type="ECO:0000256" key="6">
    <source>
        <dbReference type="ARBA" id="ARBA00022692"/>
    </source>
</evidence>
<dbReference type="NCBIfam" id="TIGR03423">
    <property type="entry name" value="pbp2_mrdA"/>
    <property type="match status" value="1"/>
</dbReference>
<feature type="transmembrane region" description="Helical" evidence="13">
    <location>
        <begin position="21"/>
        <end position="40"/>
    </location>
</feature>
<dbReference type="GO" id="GO:0016740">
    <property type="term" value="F:transferase activity"/>
    <property type="evidence" value="ECO:0007669"/>
    <property type="project" value="UniProtKB-KW"/>
</dbReference>
<evidence type="ECO:0000256" key="13">
    <source>
        <dbReference type="SAM" id="Phobius"/>
    </source>
</evidence>
<proteinExistence type="predicted"/>
<dbReference type="Gene3D" id="3.90.1310.10">
    <property type="entry name" value="Penicillin-binding protein 2a (Domain 2)"/>
    <property type="match status" value="1"/>
</dbReference>
<evidence type="ECO:0000256" key="2">
    <source>
        <dbReference type="ARBA" id="ARBA00004236"/>
    </source>
</evidence>
<keyword evidence="7" id="KW-0378">Hydrolase</keyword>
<dbReference type="EMBL" id="AUZY01001166">
    <property type="protein sequence ID" value="EQD76017.1"/>
    <property type="molecule type" value="Genomic_DNA"/>
</dbReference>
<evidence type="ECO:0000256" key="1">
    <source>
        <dbReference type="ARBA" id="ARBA00004167"/>
    </source>
</evidence>
<keyword evidence="12" id="KW-0961">Cell wall biogenesis/degradation</keyword>
<evidence type="ECO:0000313" key="16">
    <source>
        <dbReference type="EMBL" id="EQD76017.1"/>
    </source>
</evidence>
<dbReference type="Gene3D" id="3.40.710.10">
    <property type="entry name" value="DD-peptidase/beta-lactamase superfamily"/>
    <property type="match status" value="1"/>
</dbReference>
<dbReference type="InterPro" id="IPR012338">
    <property type="entry name" value="Beta-lactam/transpept-like"/>
</dbReference>
<dbReference type="SUPFAM" id="SSF56519">
    <property type="entry name" value="Penicillin binding protein dimerisation domain"/>
    <property type="match status" value="1"/>
</dbReference>
<dbReference type="Pfam" id="PF03717">
    <property type="entry name" value="PBP_dimer"/>
    <property type="match status" value="1"/>
</dbReference>
<sequence>MTESAPLKNPVREYRMFRRRMLVAAIIGVALVLILIVRLLDLQIMEHPYYDTLALGNRIRTLPINPPRGILYDRRGIVLAENVPSYELVIHRDDIRNLRHTLHRIESIVPIRRQDLRLFWQLVRVEPPYEPVPLQRDLSTTSVARLAVNLDRLPGVSIRAHLKRFYPLGPIGAHLLGYVGPIHPGELRRNPGHLYDAESDVGQDGFERSYENLLYGIPGVREVEVNVQGRLVRVVHTEPPVPGDSIYLTIDARLQAIAHEMLGQNAGAVVALNPHTGGILALASTPSFNPNRFVNGIREATYRKLSDNPLQPLFNRALQGEYAPASTIKPFLALAVLADHVITTRTTLYCPGTFVLPGTTHVYHDWQPWGHGNTNLRKALVQSVDVFFYHMAVDLGIHRMDRFLRPFGFGRKPDIDLAGARAGVLPSPGWKLKHTGGSWYEGDTVISGIGQGYWLVTPLQMAVAVGTIAARGHRYHPRIIHAIANPMTHRIYPVLPEPARTIHLDAPGLWRIVARDMESVIKNPTGTAHGIDAGLEYTLAGKTGTAQVSNRDRSDFINYHLIPKSERDNAVFIAFGPIPHPEIAVAVFIQHGVAGALTAAPIARRIIDAYLEARGVPPHRNPYRSLDRARGS</sequence>
<keyword evidence="16" id="KW-0808">Transferase</keyword>
<keyword evidence="3" id="KW-1003">Cell membrane</keyword>
<keyword evidence="4" id="KW-0997">Cell inner membrane</keyword>
<dbReference type="PANTHER" id="PTHR30627">
    <property type="entry name" value="PEPTIDOGLYCAN D,D-TRANSPEPTIDASE"/>
    <property type="match status" value="1"/>
</dbReference>
<keyword evidence="11 13" id="KW-0472">Membrane</keyword>
<evidence type="ECO:0000256" key="10">
    <source>
        <dbReference type="ARBA" id="ARBA00022989"/>
    </source>
</evidence>
<name>T1C201_9ZZZZ</name>
<comment type="subcellular location">
    <subcellularLocation>
        <location evidence="2">Cell membrane</location>
    </subcellularLocation>
    <subcellularLocation>
        <location evidence="1">Membrane</location>
        <topology evidence="1">Single-pass membrane protein</topology>
    </subcellularLocation>
</comment>
<evidence type="ECO:0000259" key="15">
    <source>
        <dbReference type="Pfam" id="PF03717"/>
    </source>
</evidence>
<dbReference type="Pfam" id="PF00905">
    <property type="entry name" value="Transpeptidase"/>
    <property type="match status" value="1"/>
</dbReference>
<evidence type="ECO:0000256" key="8">
    <source>
        <dbReference type="ARBA" id="ARBA00022960"/>
    </source>
</evidence>
<dbReference type="PANTHER" id="PTHR30627:SF2">
    <property type="entry name" value="PEPTIDOGLYCAN D,D-TRANSPEPTIDASE MRDA"/>
    <property type="match status" value="1"/>
</dbReference>
<dbReference type="InterPro" id="IPR005311">
    <property type="entry name" value="PBP_dimer"/>
</dbReference>
<protein>
    <submittedName>
        <fullName evidence="16">Peptidoglycan glycosyltransferase</fullName>
    </submittedName>
</protein>
<keyword evidence="6 13" id="KW-0812">Transmembrane</keyword>
<dbReference type="GO" id="GO:0009252">
    <property type="term" value="P:peptidoglycan biosynthetic process"/>
    <property type="evidence" value="ECO:0007669"/>
    <property type="project" value="UniProtKB-KW"/>
</dbReference>
<dbReference type="GO" id="GO:0006508">
    <property type="term" value="P:proteolysis"/>
    <property type="evidence" value="ECO:0007669"/>
    <property type="project" value="UniProtKB-KW"/>
</dbReference>
<keyword evidence="9" id="KW-0573">Peptidoglycan synthesis</keyword>